<gene>
    <name evidence="6" type="ORF">MU848_14765</name>
</gene>
<dbReference type="InterPro" id="IPR012132">
    <property type="entry name" value="GMC_OxRdtase"/>
</dbReference>
<comment type="similarity">
    <text evidence="2">Belongs to the GMC oxidoreductase family.</text>
</comment>
<dbReference type="InterPro" id="IPR007867">
    <property type="entry name" value="GMC_OxRtase_C"/>
</dbReference>
<dbReference type="Gene3D" id="3.50.50.60">
    <property type="entry name" value="FAD/NAD(P)-binding domain"/>
    <property type="match status" value="1"/>
</dbReference>
<protein>
    <submittedName>
        <fullName evidence="6">Choline dehydrogenase</fullName>
        <ecNumber evidence="6">1.1.99.1</ecNumber>
    </submittedName>
</protein>
<evidence type="ECO:0000313" key="7">
    <source>
        <dbReference type="Proteomes" id="UP001203512"/>
    </source>
</evidence>
<evidence type="ECO:0000313" key="6">
    <source>
        <dbReference type="EMBL" id="MCK0532850.1"/>
    </source>
</evidence>
<proteinExistence type="inferred from homology"/>
<dbReference type="Gene3D" id="3.30.560.10">
    <property type="entry name" value="Glucose Oxidase, domain 3"/>
    <property type="match status" value="1"/>
</dbReference>
<sequence>MARKHFDIIIVGAGSAGCVLANRLTDGTGLHVLLLEAGPVDRSPLIHMPGFFTAMYRPGKFAWVYPTAPQAHVDGRVMRDVRGKVLGGSSSTNGMLYCRGAAQDYDGWAAMGNDGWSYREVLPYFKRAEDHACGEDAYHGTGGPLHVQRSPVNNPLAKAFIQAGVQAGYPYNEDINGARREGFGPAESTIWRGRRWSTASAYLRPARHRPNLTVMTGAHVTRIILEKQRATGIELRQGRNLHRFAAGEVILSAGAFQSPHLLLLSGIGDGDQLASHGIAAHADLKGVGRNLHDHASITAHATCTAPLSQARLLSPLYAGKELMRGVFGRSGFMAECSIEAVGMIRSLPEQAVPDIKYQFVPIRLDHMTGNPLPEHGMVNRMELTVPESRGELRIASADPSALPILDANYLGEEGDRKRLRAALRTAIEIYRQPAFQEFGVKADIPVRDLDDDTALDAYIRATLTNDHHAAGTCKMGSRDDAVVDASLRVHGIEQLRVVDASIMPQVVSGNTNAPTIMIAEKASDMILGRAPSPAAPV</sequence>
<evidence type="ECO:0000256" key="1">
    <source>
        <dbReference type="ARBA" id="ARBA00001974"/>
    </source>
</evidence>
<reference evidence="6 7" key="1">
    <citation type="submission" date="2022-04" db="EMBL/GenBank/DDBJ databases">
        <authorList>
            <person name="Huq M.A."/>
        </authorList>
    </citation>
    <scope>NUCLEOTIDE SEQUENCE [LARGE SCALE GENOMIC DNA]</scope>
    <source>
        <strain evidence="6 7">MAH-33</strain>
    </source>
</reference>
<dbReference type="Pfam" id="PF05199">
    <property type="entry name" value="GMC_oxred_C"/>
    <property type="match status" value="1"/>
</dbReference>
<evidence type="ECO:0000256" key="2">
    <source>
        <dbReference type="ARBA" id="ARBA00010790"/>
    </source>
</evidence>
<evidence type="ECO:0000256" key="3">
    <source>
        <dbReference type="ARBA" id="ARBA00022630"/>
    </source>
</evidence>
<dbReference type="PANTHER" id="PTHR11552">
    <property type="entry name" value="GLUCOSE-METHANOL-CHOLINE GMC OXIDOREDUCTASE"/>
    <property type="match status" value="1"/>
</dbReference>
<dbReference type="PIRSF" id="PIRSF000137">
    <property type="entry name" value="Alcohol_oxidase"/>
    <property type="match status" value="1"/>
</dbReference>
<keyword evidence="7" id="KW-1185">Reference proteome</keyword>
<dbReference type="SUPFAM" id="SSF51905">
    <property type="entry name" value="FAD/NAD(P)-binding domain"/>
    <property type="match status" value="1"/>
</dbReference>
<keyword evidence="4" id="KW-0274">FAD</keyword>
<dbReference type="Pfam" id="PF00732">
    <property type="entry name" value="GMC_oxred_N"/>
    <property type="match status" value="1"/>
</dbReference>
<dbReference type="EC" id="1.1.99.1" evidence="6"/>
<dbReference type="Proteomes" id="UP001203512">
    <property type="component" value="Unassembled WGS sequence"/>
</dbReference>
<dbReference type="RefSeq" id="WP_247233776.1">
    <property type="nucleotide sequence ID" value="NZ_JALKHS010000011.1"/>
</dbReference>
<feature type="domain" description="Glucose-methanol-choline oxidoreductase N-terminal" evidence="5">
    <location>
        <begin position="254"/>
        <end position="268"/>
    </location>
</feature>
<dbReference type="GO" id="GO:0008812">
    <property type="term" value="F:choline dehydrogenase activity"/>
    <property type="evidence" value="ECO:0007669"/>
    <property type="project" value="UniProtKB-EC"/>
</dbReference>
<comment type="caution">
    <text evidence="6">The sequence shown here is derived from an EMBL/GenBank/DDBJ whole genome shotgun (WGS) entry which is preliminary data.</text>
</comment>
<dbReference type="SUPFAM" id="SSF54373">
    <property type="entry name" value="FAD-linked reductases, C-terminal domain"/>
    <property type="match status" value="1"/>
</dbReference>
<dbReference type="NCBIfam" id="NF002550">
    <property type="entry name" value="PRK02106.1"/>
    <property type="match status" value="1"/>
</dbReference>
<keyword evidence="6" id="KW-0560">Oxidoreductase</keyword>
<dbReference type="InterPro" id="IPR000172">
    <property type="entry name" value="GMC_OxRdtase_N"/>
</dbReference>
<name>A0ABT0E0I7_9SPHN</name>
<dbReference type="PANTHER" id="PTHR11552:SF147">
    <property type="entry name" value="CHOLINE DEHYDROGENASE, MITOCHONDRIAL"/>
    <property type="match status" value="1"/>
</dbReference>
<dbReference type="PROSITE" id="PS51257">
    <property type="entry name" value="PROKAR_LIPOPROTEIN"/>
    <property type="match status" value="1"/>
</dbReference>
<accession>A0ABT0E0I7</accession>
<organism evidence="6 7">
    <name type="scientific">Sphingobium agri</name>
    <dbReference type="NCBI Taxonomy" id="2933566"/>
    <lineage>
        <taxon>Bacteria</taxon>
        <taxon>Pseudomonadati</taxon>
        <taxon>Pseudomonadota</taxon>
        <taxon>Alphaproteobacteria</taxon>
        <taxon>Sphingomonadales</taxon>
        <taxon>Sphingomonadaceae</taxon>
        <taxon>Sphingobium</taxon>
    </lineage>
</organism>
<keyword evidence="3" id="KW-0285">Flavoprotein</keyword>
<dbReference type="EMBL" id="JALKHS010000011">
    <property type="protein sequence ID" value="MCK0532850.1"/>
    <property type="molecule type" value="Genomic_DNA"/>
</dbReference>
<evidence type="ECO:0000259" key="5">
    <source>
        <dbReference type="PROSITE" id="PS00624"/>
    </source>
</evidence>
<dbReference type="InterPro" id="IPR036188">
    <property type="entry name" value="FAD/NAD-bd_sf"/>
</dbReference>
<comment type="cofactor">
    <cofactor evidence="1">
        <name>FAD</name>
        <dbReference type="ChEBI" id="CHEBI:57692"/>
    </cofactor>
</comment>
<dbReference type="PROSITE" id="PS00624">
    <property type="entry name" value="GMC_OXRED_2"/>
    <property type="match status" value="1"/>
</dbReference>
<evidence type="ECO:0000256" key="4">
    <source>
        <dbReference type="ARBA" id="ARBA00022827"/>
    </source>
</evidence>